<comment type="caution">
    <text evidence="2">The sequence shown here is derived from an EMBL/GenBank/DDBJ whole genome shotgun (WGS) entry which is preliminary data.</text>
</comment>
<dbReference type="Proteomes" id="UP000775877">
    <property type="component" value="Unassembled WGS sequence"/>
</dbReference>
<protein>
    <submittedName>
        <fullName evidence="2">DUF1801 domain-containing protein</fullName>
    </submittedName>
</protein>
<dbReference type="EMBL" id="JAGQLJ010000153">
    <property type="protein sequence ID" value="MCA9381653.1"/>
    <property type="molecule type" value="Genomic_DNA"/>
</dbReference>
<proteinExistence type="predicted"/>
<gene>
    <name evidence="2" type="ORF">KC678_05285</name>
</gene>
<name>A0A955L2E8_9BACT</name>
<dbReference type="Gene3D" id="3.90.1150.200">
    <property type="match status" value="1"/>
</dbReference>
<evidence type="ECO:0000313" key="2">
    <source>
        <dbReference type="EMBL" id="MCA9381653.1"/>
    </source>
</evidence>
<evidence type="ECO:0000313" key="3">
    <source>
        <dbReference type="Proteomes" id="UP000775877"/>
    </source>
</evidence>
<reference evidence="2" key="1">
    <citation type="submission" date="2020-04" db="EMBL/GenBank/DDBJ databases">
        <authorList>
            <person name="Zhang T."/>
        </authorList>
    </citation>
    <scope>NUCLEOTIDE SEQUENCE</scope>
    <source>
        <strain evidence="2">HKST-UBA13</strain>
    </source>
</reference>
<dbReference type="AlphaFoldDB" id="A0A955L2E8"/>
<sequence>MKSNASTPEGYIDSLPEDRRNAIKEVRKVILKNLPKGYEEAMNWGMITYQIPLATYPITYNKQPLMYAALGSQKNYMAVYLMGLYANSKEEKWFEEEYIKTGKKLNKGKSCVKFTKLENLPLDLIGKAVAKTSVEEYIKIYEESRKR</sequence>
<evidence type="ECO:0000259" key="1">
    <source>
        <dbReference type="Pfam" id="PF08818"/>
    </source>
</evidence>
<dbReference type="InterPro" id="IPR014922">
    <property type="entry name" value="YdhG-like"/>
</dbReference>
<dbReference type="Pfam" id="PF08818">
    <property type="entry name" value="DUF1801"/>
    <property type="match status" value="1"/>
</dbReference>
<accession>A0A955L2E8</accession>
<reference evidence="2" key="2">
    <citation type="journal article" date="2021" name="Microbiome">
        <title>Successional dynamics and alternative stable states in a saline activated sludge microbial community over 9 years.</title>
        <authorList>
            <person name="Wang Y."/>
            <person name="Ye J."/>
            <person name="Ju F."/>
            <person name="Liu L."/>
            <person name="Boyd J.A."/>
            <person name="Deng Y."/>
            <person name="Parks D.H."/>
            <person name="Jiang X."/>
            <person name="Yin X."/>
            <person name="Woodcroft B.J."/>
            <person name="Tyson G.W."/>
            <person name="Hugenholtz P."/>
            <person name="Polz M.F."/>
            <person name="Zhang T."/>
        </authorList>
    </citation>
    <scope>NUCLEOTIDE SEQUENCE</scope>
    <source>
        <strain evidence="2">HKST-UBA13</strain>
    </source>
</reference>
<dbReference type="SUPFAM" id="SSF159888">
    <property type="entry name" value="YdhG-like"/>
    <property type="match status" value="1"/>
</dbReference>
<organism evidence="2 3">
    <name type="scientific">Candidatus Dojkabacteria bacterium</name>
    <dbReference type="NCBI Taxonomy" id="2099670"/>
    <lineage>
        <taxon>Bacteria</taxon>
        <taxon>Candidatus Dojkabacteria</taxon>
    </lineage>
</organism>
<feature type="domain" description="YdhG-like" evidence="1">
    <location>
        <begin position="19"/>
        <end position="131"/>
    </location>
</feature>